<evidence type="ECO:0000256" key="4">
    <source>
        <dbReference type="ARBA" id="ARBA00023136"/>
    </source>
</evidence>
<name>A0ABW4NQT0_9LACT</name>
<evidence type="ECO:0000313" key="6">
    <source>
        <dbReference type="EMBL" id="MFD1800146.1"/>
    </source>
</evidence>
<keyword evidence="2 5" id="KW-0812">Transmembrane</keyword>
<feature type="transmembrane region" description="Helical" evidence="5">
    <location>
        <begin position="80"/>
        <end position="102"/>
    </location>
</feature>
<reference evidence="7" key="1">
    <citation type="journal article" date="2019" name="Int. J. Syst. Evol. Microbiol.">
        <title>The Global Catalogue of Microorganisms (GCM) 10K type strain sequencing project: providing services to taxonomists for standard genome sequencing and annotation.</title>
        <authorList>
            <consortium name="The Broad Institute Genomics Platform"/>
            <consortium name="The Broad Institute Genome Sequencing Center for Infectious Disease"/>
            <person name="Wu L."/>
            <person name="Ma J."/>
        </authorList>
    </citation>
    <scope>NUCLEOTIDE SEQUENCE [LARGE SCALE GENOMIC DNA]</scope>
    <source>
        <strain evidence="7">KCTC 42143</strain>
    </source>
</reference>
<organism evidence="6 7">
    <name type="scientific">Carnobacterium antarcticum</name>
    <dbReference type="NCBI Taxonomy" id="2126436"/>
    <lineage>
        <taxon>Bacteria</taxon>
        <taxon>Bacillati</taxon>
        <taxon>Bacillota</taxon>
        <taxon>Bacilli</taxon>
        <taxon>Lactobacillales</taxon>
        <taxon>Carnobacteriaceae</taxon>
        <taxon>Carnobacterium</taxon>
    </lineage>
</organism>
<evidence type="ECO:0000256" key="2">
    <source>
        <dbReference type="ARBA" id="ARBA00022692"/>
    </source>
</evidence>
<dbReference type="InterPro" id="IPR003825">
    <property type="entry name" value="Colicin-V_CvpA"/>
</dbReference>
<comment type="subcellular location">
    <subcellularLocation>
        <location evidence="1">Membrane</location>
        <topology evidence="1">Multi-pass membrane protein</topology>
    </subcellularLocation>
</comment>
<evidence type="ECO:0000256" key="5">
    <source>
        <dbReference type="SAM" id="Phobius"/>
    </source>
</evidence>
<gene>
    <name evidence="6" type="ORF">ACFSBK_09850</name>
</gene>
<dbReference type="Pfam" id="PF02674">
    <property type="entry name" value="Colicin_V"/>
    <property type="match status" value="1"/>
</dbReference>
<keyword evidence="3 5" id="KW-1133">Transmembrane helix</keyword>
<dbReference type="RefSeq" id="WP_058920069.1">
    <property type="nucleotide sequence ID" value="NZ_JBHSQC010000006.1"/>
</dbReference>
<comment type="caution">
    <text evidence="6">The sequence shown here is derived from an EMBL/GenBank/DDBJ whole genome shotgun (WGS) entry which is preliminary data.</text>
</comment>
<feature type="transmembrane region" description="Helical" evidence="5">
    <location>
        <begin position="27"/>
        <end position="44"/>
    </location>
</feature>
<keyword evidence="4 5" id="KW-0472">Membrane</keyword>
<accession>A0ABW4NQT0</accession>
<evidence type="ECO:0000313" key="7">
    <source>
        <dbReference type="Proteomes" id="UP001597285"/>
    </source>
</evidence>
<dbReference type="EMBL" id="JBHUFF010000018">
    <property type="protein sequence ID" value="MFD1800146.1"/>
    <property type="molecule type" value="Genomic_DNA"/>
</dbReference>
<dbReference type="Proteomes" id="UP001597285">
    <property type="component" value="Unassembled WGS sequence"/>
</dbReference>
<keyword evidence="7" id="KW-1185">Reference proteome</keyword>
<dbReference type="PANTHER" id="PTHR37306">
    <property type="entry name" value="COLICIN V PRODUCTION PROTEIN"/>
    <property type="match status" value="1"/>
</dbReference>
<evidence type="ECO:0000256" key="1">
    <source>
        <dbReference type="ARBA" id="ARBA00004141"/>
    </source>
</evidence>
<dbReference type="PANTHER" id="PTHR37306:SF1">
    <property type="entry name" value="COLICIN V PRODUCTION PROTEIN"/>
    <property type="match status" value="1"/>
</dbReference>
<feature type="transmembrane region" description="Helical" evidence="5">
    <location>
        <begin position="122"/>
        <end position="144"/>
    </location>
</feature>
<proteinExistence type="predicted"/>
<protein>
    <submittedName>
        <fullName evidence="6">CvpA family protein</fullName>
    </submittedName>
</protein>
<sequence>MLMTIAIIVILAIGVYGGARRGLLLQLVMTVGYVAAYIVAGRYYKELGSHLELLIPYPAAAENSQFLFYNQTIGFNLDQAFYNGIAFVLILFIGWLLTRFIGGLLNSIMFIPVLKQLNTLGGAALAFAVTYVGIFLILVLLTMLPMDSVQTAFSNSSLASTIVEKTPVLSQQIYDWWIGTAA</sequence>
<evidence type="ECO:0000256" key="3">
    <source>
        <dbReference type="ARBA" id="ARBA00022989"/>
    </source>
</evidence>